<evidence type="ECO:0000313" key="2">
    <source>
        <dbReference type="Proteomes" id="UP001341840"/>
    </source>
</evidence>
<reference evidence="1 2" key="1">
    <citation type="journal article" date="2023" name="Plants (Basel)">
        <title>Bridging the Gap: Combining Genomics and Transcriptomics Approaches to Understand Stylosanthes scabra, an Orphan Legume from the Brazilian Caatinga.</title>
        <authorList>
            <person name="Ferreira-Neto J.R.C."/>
            <person name="da Silva M.D."/>
            <person name="Binneck E."/>
            <person name="de Melo N.F."/>
            <person name="da Silva R.H."/>
            <person name="de Melo A.L.T.M."/>
            <person name="Pandolfi V."/>
            <person name="Bustamante F.O."/>
            <person name="Brasileiro-Vidal A.C."/>
            <person name="Benko-Iseppon A.M."/>
        </authorList>
    </citation>
    <scope>NUCLEOTIDE SEQUENCE [LARGE SCALE GENOMIC DNA]</scope>
    <source>
        <tissue evidence="1">Leaves</tissue>
    </source>
</reference>
<gene>
    <name evidence="1" type="ORF">PIB30_103577</name>
</gene>
<organism evidence="1 2">
    <name type="scientific">Stylosanthes scabra</name>
    <dbReference type="NCBI Taxonomy" id="79078"/>
    <lineage>
        <taxon>Eukaryota</taxon>
        <taxon>Viridiplantae</taxon>
        <taxon>Streptophyta</taxon>
        <taxon>Embryophyta</taxon>
        <taxon>Tracheophyta</taxon>
        <taxon>Spermatophyta</taxon>
        <taxon>Magnoliopsida</taxon>
        <taxon>eudicotyledons</taxon>
        <taxon>Gunneridae</taxon>
        <taxon>Pentapetalae</taxon>
        <taxon>rosids</taxon>
        <taxon>fabids</taxon>
        <taxon>Fabales</taxon>
        <taxon>Fabaceae</taxon>
        <taxon>Papilionoideae</taxon>
        <taxon>50 kb inversion clade</taxon>
        <taxon>dalbergioids sensu lato</taxon>
        <taxon>Dalbergieae</taxon>
        <taxon>Pterocarpus clade</taxon>
        <taxon>Stylosanthes</taxon>
    </lineage>
</organism>
<protein>
    <submittedName>
        <fullName evidence="1">Uncharacterized protein</fullName>
    </submittedName>
</protein>
<name>A0ABU6QZF4_9FABA</name>
<proteinExistence type="predicted"/>
<keyword evidence="2" id="KW-1185">Reference proteome</keyword>
<accession>A0ABU6QZF4</accession>
<dbReference type="Proteomes" id="UP001341840">
    <property type="component" value="Unassembled WGS sequence"/>
</dbReference>
<dbReference type="EMBL" id="JASCZI010003394">
    <property type="protein sequence ID" value="MED6116802.1"/>
    <property type="molecule type" value="Genomic_DNA"/>
</dbReference>
<evidence type="ECO:0000313" key="1">
    <source>
        <dbReference type="EMBL" id="MED6116802.1"/>
    </source>
</evidence>
<comment type="caution">
    <text evidence="1">The sequence shown here is derived from an EMBL/GenBank/DDBJ whole genome shotgun (WGS) entry which is preliminary data.</text>
</comment>
<sequence length="183" mass="20601">MRGHSRLCVGIHNLGWASTSSTHMLASTHIRGSWRTWTLSLPSTHMVAVLRICVALDWASKDGVTFSSSNGNHRDKPTIEFDPEIEKTLRKNRSRVKAQRALQFDQEEVNSEEGASEKSFEEELVEENIEEEIQDNMADNANNQRRTLANYTNPTTTSCGSSIVWPNVDANNFELKLALVQLV</sequence>